<dbReference type="InterPro" id="IPR043138">
    <property type="entry name" value="GGT_lsub"/>
</dbReference>
<dbReference type="KEGG" id="abat:CFX1CAM_1350"/>
<dbReference type="Pfam" id="PF01019">
    <property type="entry name" value="G_glu_transpept"/>
    <property type="match status" value="1"/>
</dbReference>
<name>A0A1Y6K400_9CHLR</name>
<dbReference type="InterPro" id="IPR052896">
    <property type="entry name" value="GGT-like_enzyme"/>
</dbReference>
<dbReference type="OrthoDB" id="9781342at2"/>
<dbReference type="RefSeq" id="WP_087863242.1">
    <property type="nucleotide sequence ID" value="NZ_LT859958.1"/>
</dbReference>
<evidence type="ECO:0000313" key="2">
    <source>
        <dbReference type="Proteomes" id="UP000195514"/>
    </source>
</evidence>
<gene>
    <name evidence="1" type="ORF">CFX1CAM_1350</name>
</gene>
<dbReference type="PANTHER" id="PTHR43881:SF1">
    <property type="entry name" value="GAMMA-GLUTAMYLTRANSPEPTIDASE (AFU_ORTHOLOGUE AFUA_4G13580)"/>
    <property type="match status" value="1"/>
</dbReference>
<dbReference type="InterPro" id="IPR029055">
    <property type="entry name" value="Ntn_hydrolases_N"/>
</dbReference>
<dbReference type="EMBL" id="LT859958">
    <property type="protein sequence ID" value="SMX54415.1"/>
    <property type="molecule type" value="Genomic_DNA"/>
</dbReference>
<keyword evidence="2" id="KW-1185">Reference proteome</keyword>
<proteinExistence type="predicted"/>
<dbReference type="Gene3D" id="1.10.246.130">
    <property type="match status" value="1"/>
</dbReference>
<dbReference type="PRINTS" id="PR01210">
    <property type="entry name" value="GGTRANSPTASE"/>
</dbReference>
<dbReference type="InterPro" id="IPR043137">
    <property type="entry name" value="GGT_ssub_C"/>
</dbReference>
<reference evidence="2" key="1">
    <citation type="submission" date="2017-05" db="EMBL/GenBank/DDBJ databases">
        <authorList>
            <person name="Kirkegaard R."/>
            <person name="Mcilroy J S."/>
        </authorList>
    </citation>
    <scope>NUCLEOTIDE SEQUENCE [LARGE SCALE GENOMIC DNA]</scope>
</reference>
<dbReference type="AlphaFoldDB" id="A0A1Y6K400"/>
<dbReference type="Proteomes" id="UP000195514">
    <property type="component" value="Chromosome I"/>
</dbReference>
<protein>
    <submittedName>
        <fullName evidence="1">Putative gamma-glutamyltranspeptidase</fullName>
    </submittedName>
</protein>
<evidence type="ECO:0000313" key="1">
    <source>
        <dbReference type="EMBL" id="SMX54415.1"/>
    </source>
</evidence>
<dbReference type="Gene3D" id="3.60.20.40">
    <property type="match status" value="1"/>
</dbReference>
<organism evidence="1 2">
    <name type="scientific">Candidatus Brevifilum fermentans</name>
    <dbReference type="NCBI Taxonomy" id="1986204"/>
    <lineage>
        <taxon>Bacteria</taxon>
        <taxon>Bacillati</taxon>
        <taxon>Chloroflexota</taxon>
        <taxon>Anaerolineae</taxon>
        <taxon>Anaerolineales</taxon>
        <taxon>Anaerolineaceae</taxon>
        <taxon>Candidatus Brevifilum</taxon>
    </lineage>
</organism>
<dbReference type="PANTHER" id="PTHR43881">
    <property type="entry name" value="GAMMA-GLUTAMYLTRANSPEPTIDASE (AFU_ORTHOLOGUE AFUA_4G13580)"/>
    <property type="match status" value="1"/>
</dbReference>
<sequence length="561" mass="60573">MQFDYEFRSRRSNIIAHNGMVASSQPLASLAGLDILRAGGTAADAAVAIAAMLAVVEPFSTGIGGDCFVLYWDASTKTVSALNGSGPTAQSANLEELKSSGYERHPHFTGHAVSVPGTVAAWDALLQRFGRLSLADTLAPAIKYAIEGFPVTELIGSGWPLMIDRLLRINNDPAQPKHLQHPGPAQPSGNEFLIDGRAPRVGEMMTLTSLGETMMQIASEGRDFIYEGDFAHKACDHIKLYGGWLEPSDFSGFKAEWIEPIHADYRDVRLYECPPNGQGLAAIMATKIANEFNLSSMNEVERIHTLIECMRLGFLEALRWVADPHFVGIPYENLFSEDYVQKQVGSIRAKQAIKNLPVKITPSGGDTVYLSVIDGEGNGCSLINSLYFGGGTGLVVPGTGVMMQNRAALFELDPHHPNALLGGKRPYHTIIPGMLTKEGELLASFGVMGGFMQPQGHLQVLSNLVDLRHNPQQALDTPRFCLNINDGGGVGAEDPGGEVFIEKGFDFDTLAALRNMGHRISPVSGRQRQIFGGGQVIQRDFESGVLIAGSDPRKDGCALGW</sequence>
<accession>A0A1Y6K400</accession>
<dbReference type="SUPFAM" id="SSF56235">
    <property type="entry name" value="N-terminal nucleophile aminohydrolases (Ntn hydrolases)"/>
    <property type="match status" value="1"/>
</dbReference>